<dbReference type="RefSeq" id="WP_220339268.1">
    <property type="nucleotide sequence ID" value="NZ_JAEUAX010000003.1"/>
</dbReference>
<dbReference type="InterPro" id="IPR052698">
    <property type="entry name" value="MoCofactor_Util/Proc"/>
</dbReference>
<dbReference type="Pfam" id="PF02625">
    <property type="entry name" value="XdhC_CoxI"/>
    <property type="match status" value="1"/>
</dbReference>
<dbReference type="InterPro" id="IPR027051">
    <property type="entry name" value="XdhC_Rossmann_dom"/>
</dbReference>
<reference evidence="4 5" key="1">
    <citation type="journal article" date="2021" name="MBio">
        <title>Poor Competitiveness of Bradyrhizobium in Pigeon Pea Root Colonization in Indian Soils.</title>
        <authorList>
            <person name="Chalasani D."/>
            <person name="Basu A."/>
            <person name="Pullabhotla S.V.S.R.N."/>
            <person name="Jorrin B."/>
            <person name="Neal A.L."/>
            <person name="Poole P.S."/>
            <person name="Podile A.R."/>
            <person name="Tkacz A."/>
        </authorList>
    </citation>
    <scope>NUCLEOTIDE SEQUENCE [LARGE SCALE GENOMIC DNA]</scope>
    <source>
        <strain evidence="4 5">HU12</strain>
    </source>
</reference>
<dbReference type="Pfam" id="PF13478">
    <property type="entry name" value="XdhC_C"/>
    <property type="match status" value="1"/>
</dbReference>
<keyword evidence="5" id="KW-1185">Reference proteome</keyword>
<evidence type="ECO:0000256" key="1">
    <source>
        <dbReference type="SAM" id="MobiDB-lite"/>
    </source>
</evidence>
<dbReference type="PANTHER" id="PTHR30388:SF4">
    <property type="entry name" value="MOLYBDENUM COFACTOR INSERTION CHAPERONE PAOD"/>
    <property type="match status" value="1"/>
</dbReference>
<name>A0ABS7HWD8_9MICO</name>
<dbReference type="EMBL" id="JAEUAX010000003">
    <property type="protein sequence ID" value="MBW9109687.1"/>
    <property type="molecule type" value="Genomic_DNA"/>
</dbReference>
<accession>A0ABS7HWD8</accession>
<dbReference type="Proteomes" id="UP000777440">
    <property type="component" value="Unassembled WGS sequence"/>
</dbReference>
<evidence type="ECO:0000313" key="4">
    <source>
        <dbReference type="EMBL" id="MBW9109687.1"/>
    </source>
</evidence>
<feature type="region of interest" description="Disordered" evidence="1">
    <location>
        <begin position="336"/>
        <end position="367"/>
    </location>
</feature>
<feature type="domain" description="XdhC Rossmann" evidence="3">
    <location>
        <begin position="182"/>
        <end position="327"/>
    </location>
</feature>
<dbReference type="PANTHER" id="PTHR30388">
    <property type="entry name" value="ALDEHYDE OXIDOREDUCTASE MOLYBDENUM COFACTOR ASSEMBLY PROTEIN"/>
    <property type="match status" value="1"/>
</dbReference>
<evidence type="ECO:0000259" key="2">
    <source>
        <dbReference type="Pfam" id="PF02625"/>
    </source>
</evidence>
<comment type="caution">
    <text evidence="4">The sequence shown here is derived from an EMBL/GenBank/DDBJ whole genome shotgun (WGS) entry which is preliminary data.</text>
</comment>
<feature type="domain" description="XdhC- CoxI" evidence="2">
    <location>
        <begin position="12"/>
        <end position="76"/>
    </location>
</feature>
<gene>
    <name evidence="4" type="ORF">JNB61_07880</name>
</gene>
<protein>
    <submittedName>
        <fullName evidence="4">XdhC family protein</fullName>
    </submittedName>
</protein>
<dbReference type="InterPro" id="IPR003777">
    <property type="entry name" value="XdhC_CoxI"/>
</dbReference>
<proteinExistence type="predicted"/>
<sequence>MLELARDLLPLLASGVPVAAVTVTRVARSAPRGPGATMAVTADGRVIGSISGGCVEGDAVLLAHHARLTGRPQAARLGFSDDAAHAAGLACGGSVDVIAYPVSAEDHVIRFLEAAAAGRGVTIGIVLSGASAGQAMDERMLRLAVAADTLAPAIGARDSLVLPGACGGHDVLAISSAPRPRLLLLGAGEHAAALCRVATAAGFAVEVCDVWPTLVTRERFPDAVRLVAELPQVYLAGLEPEALDTRSAICVLTHDERVDVPSLEAALALPVGFVGAMGARATVARRDELLRERGVPEDDLARLHAPLGLDLGGSTPEETAVSVLAEIIAARHGGSGAALRERSGPLHRRASTGAPPAAPDVDASPAAPVEVAARSCAASIVPFPAGATGAS</sequence>
<dbReference type="Gene3D" id="3.40.50.720">
    <property type="entry name" value="NAD(P)-binding Rossmann-like Domain"/>
    <property type="match status" value="1"/>
</dbReference>
<organism evidence="4 5">
    <name type="scientific">Microbacterium ureisolvens</name>
    <dbReference type="NCBI Taxonomy" id="2781186"/>
    <lineage>
        <taxon>Bacteria</taxon>
        <taxon>Bacillati</taxon>
        <taxon>Actinomycetota</taxon>
        <taxon>Actinomycetes</taxon>
        <taxon>Micrococcales</taxon>
        <taxon>Microbacteriaceae</taxon>
        <taxon>Microbacterium</taxon>
    </lineage>
</organism>
<evidence type="ECO:0000313" key="5">
    <source>
        <dbReference type="Proteomes" id="UP000777440"/>
    </source>
</evidence>
<evidence type="ECO:0000259" key="3">
    <source>
        <dbReference type="Pfam" id="PF13478"/>
    </source>
</evidence>